<evidence type="ECO:0000313" key="2">
    <source>
        <dbReference type="EMBL" id="MFD2163166.1"/>
    </source>
</evidence>
<dbReference type="PANTHER" id="PTHR21666:SF294">
    <property type="entry name" value="PEPTIDASE M23"/>
    <property type="match status" value="1"/>
</dbReference>
<dbReference type="Gene3D" id="2.70.70.10">
    <property type="entry name" value="Glucose Permease (Domain IIA)"/>
    <property type="match status" value="1"/>
</dbReference>
<evidence type="ECO:0000313" key="3">
    <source>
        <dbReference type="Proteomes" id="UP001597387"/>
    </source>
</evidence>
<dbReference type="GO" id="GO:0016787">
    <property type="term" value="F:hydrolase activity"/>
    <property type="evidence" value="ECO:0007669"/>
    <property type="project" value="UniProtKB-KW"/>
</dbReference>
<dbReference type="SUPFAM" id="SSF51261">
    <property type="entry name" value="Duplicated hybrid motif"/>
    <property type="match status" value="1"/>
</dbReference>
<dbReference type="CDD" id="cd12797">
    <property type="entry name" value="M23_peptidase"/>
    <property type="match status" value="1"/>
</dbReference>
<feature type="domain" description="M23ase beta-sheet core" evidence="1">
    <location>
        <begin position="164"/>
        <end position="259"/>
    </location>
</feature>
<protein>
    <submittedName>
        <fullName evidence="2">M23 family metallopeptidase</fullName>
        <ecNumber evidence="2">3.4.24.-</ecNumber>
    </submittedName>
</protein>
<proteinExistence type="predicted"/>
<dbReference type="PANTHER" id="PTHR21666">
    <property type="entry name" value="PEPTIDASE-RELATED"/>
    <property type="match status" value="1"/>
</dbReference>
<reference evidence="3" key="1">
    <citation type="journal article" date="2019" name="Int. J. Syst. Evol. Microbiol.">
        <title>The Global Catalogue of Microorganisms (GCM) 10K type strain sequencing project: providing services to taxonomists for standard genome sequencing and annotation.</title>
        <authorList>
            <consortium name="The Broad Institute Genomics Platform"/>
            <consortium name="The Broad Institute Genome Sequencing Center for Infectious Disease"/>
            <person name="Wu L."/>
            <person name="Ma J."/>
        </authorList>
    </citation>
    <scope>NUCLEOTIDE SEQUENCE [LARGE SCALE GENOMIC DNA]</scope>
    <source>
        <strain evidence="3">KCTC 42217</strain>
    </source>
</reference>
<keyword evidence="2" id="KW-0378">Hydrolase</keyword>
<dbReference type="InterPro" id="IPR050570">
    <property type="entry name" value="Cell_wall_metabolism_enzyme"/>
</dbReference>
<dbReference type="InterPro" id="IPR016047">
    <property type="entry name" value="M23ase_b-sheet_dom"/>
</dbReference>
<keyword evidence="3" id="KW-1185">Reference proteome</keyword>
<dbReference type="Proteomes" id="UP001597387">
    <property type="component" value="Unassembled WGS sequence"/>
</dbReference>
<dbReference type="InterPro" id="IPR011055">
    <property type="entry name" value="Dup_hybrid_motif"/>
</dbReference>
<name>A0ABW4ZMV5_9SPHI</name>
<gene>
    <name evidence="2" type="ORF">ACFSJU_12240</name>
</gene>
<organism evidence="2 3">
    <name type="scientific">Paradesertivirga mongoliensis</name>
    <dbReference type="NCBI Taxonomy" id="2100740"/>
    <lineage>
        <taxon>Bacteria</taxon>
        <taxon>Pseudomonadati</taxon>
        <taxon>Bacteroidota</taxon>
        <taxon>Sphingobacteriia</taxon>
        <taxon>Sphingobacteriales</taxon>
        <taxon>Sphingobacteriaceae</taxon>
        <taxon>Paradesertivirga</taxon>
    </lineage>
</organism>
<dbReference type="EC" id="3.4.24.-" evidence="2"/>
<comment type="caution">
    <text evidence="2">The sequence shown here is derived from an EMBL/GenBank/DDBJ whole genome shotgun (WGS) entry which is preliminary data.</text>
</comment>
<accession>A0ABW4ZMV5</accession>
<evidence type="ECO:0000259" key="1">
    <source>
        <dbReference type="Pfam" id="PF01551"/>
    </source>
</evidence>
<dbReference type="Pfam" id="PF01551">
    <property type="entry name" value="Peptidase_M23"/>
    <property type="match status" value="1"/>
</dbReference>
<dbReference type="RefSeq" id="WP_369414784.1">
    <property type="nucleotide sequence ID" value="NZ_JAFMZO010000002.1"/>
</dbReference>
<dbReference type="EMBL" id="JBHUHZ010000002">
    <property type="protein sequence ID" value="MFD2163166.1"/>
    <property type="molecule type" value="Genomic_DNA"/>
</dbReference>
<sequence>MKRSIKVFRFKVLNASLVGRKLPVFFMFLIHAFYASASSGINERTRFSSHQVSADSVVLSFDNDLSIPVTVNLSLALDNLEGEYMSDFTVTVPAKRRRYPLARFKKPEPAKPYQCSYTWKIVMGDVSQVPDLDYLYLLPFQKRSSYKVSQGPGGAISHKDIFAYDFAMPVGTPIIAARDGIIAAVKSDSSIGGPFSVYANDANFISIYHTDGTIANYFHLKKDGVVVKEGQEVKRGDLIGYSGSTGFSSGPHLHFEVVRPGPDFENNQSIVFNWDTSGTGSKKTIRGYR</sequence>